<dbReference type="InterPro" id="IPR028994">
    <property type="entry name" value="Integrin_alpha_N"/>
</dbReference>
<reference evidence="3 4" key="1">
    <citation type="journal article" date="2021" name="Environ. Microbiol.">
        <title>Genetic insights into the dark matter of the mammalian gut microbiota through targeted genome reconstruction.</title>
        <authorList>
            <person name="Lugli G.A."/>
            <person name="Alessandri G."/>
            <person name="Milani C."/>
            <person name="Viappiani A."/>
            <person name="Fontana F."/>
            <person name="Tarracchini C."/>
            <person name="Mancabelli L."/>
            <person name="Argentini C."/>
            <person name="Ruiz L."/>
            <person name="Margolles A."/>
            <person name="van Sinderen D."/>
            <person name="Turroni F."/>
            <person name="Ventura M."/>
        </authorList>
    </citation>
    <scope>NUCLEOTIDE SEQUENCE [LARGE SCALE GENOMIC DNA]</scope>
    <source>
        <strain evidence="3 4">MA1</strain>
    </source>
</reference>
<dbReference type="CDD" id="cd06414">
    <property type="entry name" value="GH25_LytC-like"/>
    <property type="match status" value="1"/>
</dbReference>
<comment type="caution">
    <text evidence="3">The sequence shown here is derived from an EMBL/GenBank/DDBJ whole genome shotgun (WGS) entry which is preliminary data.</text>
</comment>
<accession>A0ABS9VTK9</accession>
<dbReference type="PROSITE" id="PS51904">
    <property type="entry name" value="GLYCOSYL_HYDROL_F25_2"/>
    <property type="match status" value="1"/>
</dbReference>
<feature type="region of interest" description="Disordered" evidence="2">
    <location>
        <begin position="388"/>
        <end position="414"/>
    </location>
</feature>
<sequence>MTLAVGVAPAFALTDTAVDVRNDSVLLADQDTPSSDAMPENPTTDLPQTVSDDIPDDATVVSADLAVTPEGEVKDLATGETVTDPELVGTKHTQADPLAKTDGDSFIPVDAGTVKDAVNSGTVDDNATGDNATGTTDAAVSTASATVRLAALGGNEYGAHWGTYNGSPAFFEGNNALFAQKAKGVVDVSEWQHKIDWAKAKADGVQGAIIRIGYGWGNGLDATAQYNIDECKRLGIPFGVYLYSYAENENTGKAEGQNVVKLLNEAGVSPKDLSYPVFYDLERWTWTGHKPPTSPKTYESIVNAWYGVLKSAGYTNLSLYSYTNYLEGPLNSSSLHAKTRWVAQYGAQMTFTGFSTNDRGWQYTSGGKVNGISGRADLNAFGVANANAGSGSNNSGNGSTDVNGSDNENATNPGNATYLSGTGYYVSNTLKGGTAEFSFSYGDQGDIPFAGDWNGDGKDSVAVRRGNEYRVRNTLSTGNPDSVFYYGRADDTVLVGDWDGDGKDTFAVRRGNTYYFKNSVSGGEADQVIGYGKPGDEVYVGDWDGDGKDTLVVRRGNAYYFKNSIKGGEADSVIYYGRADDEVLVGDWDGDGKDTLAVRRGNAYFVKNAIKGGEADTVFYFGREFDDVLVGDWNGDGKDSFIVHR</sequence>
<evidence type="ECO:0000256" key="1">
    <source>
        <dbReference type="ARBA" id="ARBA00010646"/>
    </source>
</evidence>
<dbReference type="InterPro" id="IPR002053">
    <property type="entry name" value="Glyco_hydro_25"/>
</dbReference>
<protein>
    <submittedName>
        <fullName evidence="3">Glycoside hydrolase family 25 protein</fullName>
    </submittedName>
</protein>
<organism evidence="3 4">
    <name type="scientific">Bifidobacterium amazonense</name>
    <dbReference type="NCBI Taxonomy" id="2809027"/>
    <lineage>
        <taxon>Bacteria</taxon>
        <taxon>Bacillati</taxon>
        <taxon>Actinomycetota</taxon>
        <taxon>Actinomycetes</taxon>
        <taxon>Bifidobacteriales</taxon>
        <taxon>Bifidobacteriaceae</taxon>
        <taxon>Bifidobacterium</taxon>
    </lineage>
</organism>
<feature type="region of interest" description="Disordered" evidence="2">
    <location>
        <begin position="29"/>
        <end position="50"/>
    </location>
</feature>
<dbReference type="GO" id="GO:0016787">
    <property type="term" value="F:hydrolase activity"/>
    <property type="evidence" value="ECO:0007669"/>
    <property type="project" value="UniProtKB-KW"/>
</dbReference>
<comment type="similarity">
    <text evidence="1">Belongs to the glycosyl hydrolase 25 family.</text>
</comment>
<dbReference type="SUPFAM" id="SSF69318">
    <property type="entry name" value="Integrin alpha N-terminal domain"/>
    <property type="match status" value="1"/>
</dbReference>
<feature type="compositionally biased region" description="Polar residues" evidence="2">
    <location>
        <begin position="31"/>
        <end position="50"/>
    </location>
</feature>
<reference evidence="3 4" key="2">
    <citation type="journal article" date="2021" name="Syst. Appl. Microbiol.">
        <title>Phylogenetic classification of ten novel species belonging to the genus Bifidobacterium comprising B. phasiani sp. nov., B. pongonis sp. nov., B. saguinibicoloris sp. nov., B. colobi sp. nov., B. simiiventris sp. nov., B. santillanense sp. nov., B. miconis sp. nov., B. amazonense sp. nov., B. pluvialisilvae sp. nov., and B. miconisargentati sp. nov.</title>
        <authorList>
            <person name="Lugli G.A."/>
            <person name="Calvete-Torre I."/>
            <person name="Alessandri G."/>
            <person name="Milani C."/>
            <person name="Turroni F."/>
            <person name="Laiolo P."/>
            <person name="Ossiprandi M.C."/>
            <person name="Margolles A."/>
            <person name="Ruiz L."/>
            <person name="Ventura M."/>
        </authorList>
    </citation>
    <scope>NUCLEOTIDE SEQUENCE [LARGE SCALE GENOMIC DNA]</scope>
    <source>
        <strain evidence="3 4">MA1</strain>
    </source>
</reference>
<dbReference type="RefSeq" id="WP_241513238.1">
    <property type="nucleotide sequence ID" value="NZ_JAFEJT020000011.1"/>
</dbReference>
<feature type="compositionally biased region" description="Low complexity" evidence="2">
    <location>
        <begin position="388"/>
        <end position="407"/>
    </location>
</feature>
<evidence type="ECO:0000256" key="2">
    <source>
        <dbReference type="SAM" id="MobiDB-lite"/>
    </source>
</evidence>
<proteinExistence type="inferred from homology"/>
<name>A0ABS9VTK9_9BIFI</name>
<dbReference type="InterPro" id="IPR017853">
    <property type="entry name" value="GH"/>
</dbReference>
<dbReference type="Proteomes" id="UP000710815">
    <property type="component" value="Unassembled WGS sequence"/>
</dbReference>
<evidence type="ECO:0000313" key="3">
    <source>
        <dbReference type="EMBL" id="MCH9275445.1"/>
    </source>
</evidence>
<keyword evidence="3" id="KW-0378">Hydrolase</keyword>
<dbReference type="PANTHER" id="PTHR34135:SF2">
    <property type="entry name" value="LYSOZYME"/>
    <property type="match status" value="1"/>
</dbReference>
<dbReference type="EMBL" id="JAFEJT020000011">
    <property type="protein sequence ID" value="MCH9275445.1"/>
    <property type="molecule type" value="Genomic_DNA"/>
</dbReference>
<dbReference type="Pfam" id="PF01183">
    <property type="entry name" value="Glyco_hydro_25"/>
    <property type="match status" value="1"/>
</dbReference>
<gene>
    <name evidence="3" type="ORF">JS533_004035</name>
</gene>
<keyword evidence="4" id="KW-1185">Reference proteome</keyword>
<dbReference type="PANTHER" id="PTHR34135">
    <property type="entry name" value="LYSOZYME"/>
    <property type="match status" value="1"/>
</dbReference>
<dbReference type="SUPFAM" id="SSF51445">
    <property type="entry name" value="(Trans)glycosidases"/>
    <property type="match status" value="1"/>
</dbReference>
<dbReference type="Gene3D" id="3.20.20.80">
    <property type="entry name" value="Glycosidases"/>
    <property type="match status" value="1"/>
</dbReference>
<evidence type="ECO:0000313" key="4">
    <source>
        <dbReference type="Proteomes" id="UP000710815"/>
    </source>
</evidence>